<sequence length="227" mass="25928">MRWVRQLRKFKADGFNGEEVLCLHVCIPYKKETFMDAIKKAARDVRPELVIIHSTIPLGTTKRVYKEVGIPVAHSPIRGDHPALYQGIKNNFVKYVAGVNKNATDLAIRHLKSLGIKKVKDAKDPINTELGKLVNTFAYAWSIILCKWVERLSQETGADFDIVYSDFIETYNQGYRRKSPNVLQPILKPTAGPIGGHCLIPNTKLLKRVDNYGFTDFILKENRRYKK</sequence>
<accession>A0A0G0TPJ5</accession>
<dbReference type="Gene3D" id="3.40.50.720">
    <property type="entry name" value="NAD(P)-binding Rossmann-like Domain"/>
    <property type="match status" value="1"/>
</dbReference>
<organism evidence="1 2">
    <name type="scientific">Candidatus Woesebacteria bacterium GW2011_GWB1_40_101</name>
    <dbReference type="NCBI Taxonomy" id="1618575"/>
    <lineage>
        <taxon>Bacteria</taxon>
        <taxon>Candidatus Woeseibacteriota</taxon>
    </lineage>
</organism>
<proteinExistence type="predicted"/>
<comment type="caution">
    <text evidence="1">The sequence shown here is derived from an EMBL/GenBank/DDBJ whole genome shotgun (WGS) entry which is preliminary data.</text>
</comment>
<name>A0A0G0TPJ5_9BACT</name>
<gene>
    <name evidence="1" type="ORF">UT72_C0002G0016</name>
</gene>
<protein>
    <submittedName>
        <fullName evidence="1">UDP-glucose/GDP-mannose dehydrogenase</fullName>
    </submittedName>
</protein>
<reference evidence="1 2" key="1">
    <citation type="journal article" date="2015" name="Nature">
        <title>rRNA introns, odd ribosomes, and small enigmatic genomes across a large radiation of phyla.</title>
        <authorList>
            <person name="Brown C.T."/>
            <person name="Hug L.A."/>
            <person name="Thomas B.C."/>
            <person name="Sharon I."/>
            <person name="Castelle C.J."/>
            <person name="Singh A."/>
            <person name="Wilkins M.J."/>
            <person name="Williams K.H."/>
            <person name="Banfield J.F."/>
        </authorList>
    </citation>
    <scope>NUCLEOTIDE SEQUENCE [LARGE SCALE GENOMIC DNA]</scope>
</reference>
<dbReference type="Proteomes" id="UP000034687">
    <property type="component" value="Unassembled WGS sequence"/>
</dbReference>
<dbReference type="EMBL" id="LBXW01000002">
    <property type="protein sequence ID" value="KKR39762.1"/>
    <property type="molecule type" value="Genomic_DNA"/>
</dbReference>
<dbReference type="AlphaFoldDB" id="A0A0G0TPJ5"/>
<evidence type="ECO:0000313" key="2">
    <source>
        <dbReference type="Proteomes" id="UP000034687"/>
    </source>
</evidence>
<evidence type="ECO:0000313" key="1">
    <source>
        <dbReference type="EMBL" id="KKR39762.1"/>
    </source>
</evidence>